<keyword evidence="10" id="KW-0456">Lyase</keyword>
<dbReference type="InterPro" id="IPR006180">
    <property type="entry name" value="3-OHacyl-CoA_DH_CS"/>
</dbReference>
<evidence type="ECO:0000256" key="9">
    <source>
        <dbReference type="ARBA" id="ARBA00023098"/>
    </source>
</evidence>
<dbReference type="InterPro" id="IPR036291">
    <property type="entry name" value="NAD(P)-bd_dom_sf"/>
</dbReference>
<keyword evidence="6" id="KW-0442">Lipid degradation</keyword>
<comment type="catalytic activity">
    <reaction evidence="12">
        <text>a (3S)-3-hydroxyacyl-CoA + NAD(+) = a 3-oxoacyl-CoA + NADH + H(+)</text>
        <dbReference type="Rhea" id="RHEA:22432"/>
        <dbReference type="ChEBI" id="CHEBI:15378"/>
        <dbReference type="ChEBI" id="CHEBI:57318"/>
        <dbReference type="ChEBI" id="CHEBI:57540"/>
        <dbReference type="ChEBI" id="CHEBI:57945"/>
        <dbReference type="ChEBI" id="CHEBI:90726"/>
        <dbReference type="EC" id="1.1.1.35"/>
    </reaction>
</comment>
<comment type="caution">
    <text evidence="15">The sequence shown here is derived from an EMBL/GenBank/DDBJ whole genome shotgun (WGS) entry which is preliminary data.</text>
</comment>
<evidence type="ECO:0000256" key="2">
    <source>
        <dbReference type="ARBA" id="ARBA00007005"/>
    </source>
</evidence>
<comment type="pathway">
    <text evidence="1">Lipid metabolism; fatty acid beta-oxidation.</text>
</comment>
<reference evidence="15 16" key="1">
    <citation type="submission" date="2019-03" db="EMBL/GenBank/DDBJ databases">
        <title>Genomic Encyclopedia of Archaeal and Bacterial Type Strains, Phase II (KMG-II): from individual species to whole genera.</title>
        <authorList>
            <person name="Goeker M."/>
        </authorList>
    </citation>
    <scope>NUCLEOTIDE SEQUENCE [LARGE SCALE GENOMIC DNA]</scope>
    <source>
        <strain evidence="15 16">ATCC 25309</strain>
    </source>
</reference>
<keyword evidence="8" id="KW-0520">NAD</keyword>
<dbReference type="GO" id="GO:0070403">
    <property type="term" value="F:NAD+ binding"/>
    <property type="evidence" value="ECO:0007669"/>
    <property type="project" value="InterPro"/>
</dbReference>
<dbReference type="SUPFAM" id="SSF51735">
    <property type="entry name" value="NAD(P)-binding Rossmann-fold domains"/>
    <property type="match status" value="1"/>
</dbReference>
<evidence type="ECO:0000259" key="14">
    <source>
        <dbReference type="Pfam" id="PF02737"/>
    </source>
</evidence>
<feature type="domain" description="3-hydroxyacyl-CoA dehydrogenase NAD binding" evidence="14">
    <location>
        <begin position="335"/>
        <end position="512"/>
    </location>
</feature>
<evidence type="ECO:0000256" key="5">
    <source>
        <dbReference type="ARBA" id="ARBA00022832"/>
    </source>
</evidence>
<evidence type="ECO:0000256" key="4">
    <source>
        <dbReference type="ARBA" id="ARBA00012076"/>
    </source>
</evidence>
<keyword evidence="16" id="KW-1185">Reference proteome</keyword>
<evidence type="ECO:0000256" key="8">
    <source>
        <dbReference type="ARBA" id="ARBA00023027"/>
    </source>
</evidence>
<keyword evidence="5" id="KW-0276">Fatty acid metabolism</keyword>
<dbReference type="OrthoDB" id="9771883at2"/>
<evidence type="ECO:0000256" key="10">
    <source>
        <dbReference type="ARBA" id="ARBA00023239"/>
    </source>
</evidence>
<evidence type="ECO:0000313" key="16">
    <source>
        <dbReference type="Proteomes" id="UP000295662"/>
    </source>
</evidence>
<accession>A0A4R7RXX0</accession>
<evidence type="ECO:0000256" key="12">
    <source>
        <dbReference type="ARBA" id="ARBA00049556"/>
    </source>
</evidence>
<dbReference type="PANTHER" id="PTHR43612:SF3">
    <property type="entry name" value="TRIFUNCTIONAL ENZYME SUBUNIT ALPHA, MITOCHONDRIAL"/>
    <property type="match status" value="1"/>
</dbReference>
<keyword evidence="9" id="KW-0443">Lipid metabolism</keyword>
<dbReference type="Gene3D" id="3.40.50.720">
    <property type="entry name" value="NAD(P)-binding Rossmann-like Domain"/>
    <property type="match status" value="1"/>
</dbReference>
<dbReference type="InterPro" id="IPR006176">
    <property type="entry name" value="3-OHacyl-CoA_DH_NAD-bd"/>
</dbReference>
<dbReference type="GO" id="GO:0016509">
    <property type="term" value="F:long-chain (3S)-3-hydroxyacyl-CoA dehydrogenase (NAD+) activity"/>
    <property type="evidence" value="ECO:0007669"/>
    <property type="project" value="TreeGrafter"/>
</dbReference>
<evidence type="ECO:0000259" key="13">
    <source>
        <dbReference type="Pfam" id="PF00725"/>
    </source>
</evidence>
<evidence type="ECO:0000256" key="11">
    <source>
        <dbReference type="ARBA" id="ARBA00023268"/>
    </source>
</evidence>
<gene>
    <name evidence="15" type="ORF">EI77_02812</name>
</gene>
<dbReference type="PANTHER" id="PTHR43612">
    <property type="entry name" value="TRIFUNCTIONAL ENZYME SUBUNIT ALPHA"/>
    <property type="match status" value="1"/>
</dbReference>
<dbReference type="InterPro" id="IPR008927">
    <property type="entry name" value="6-PGluconate_DH-like_C_sf"/>
</dbReference>
<dbReference type="AlphaFoldDB" id="A0A4R7RXX0"/>
<sequence>MNSHLLDNVVAEKDFFVPRPPTPALRVQSLKNFRLTTDERDIAWITFDMAGSTANIWNEHTLREFDLCLEALSRDTTIKGLVLMSAKEKIFIAGADLKAVRNAPVRKVETMIERGQSVFNRLAALPFPKIALIHGACLGGGLEVTLACNARIASDSNITRLGLPETQIGLIPAWGGSTRLPRLLGLPTALDLIVTGKQLKPRAARRLGLVDEVVPKEHLEAAARKMLAHGLPDRVSPLNHAFWKMPGIRQGLAYHVRGQVMAKTRGIYQAPLRAIEVATQASVLPLGKALELERHAIMDLALTPQTEHLIDLFFRKEEASKKPHSRGVALQVHDVAVIGAGVMGSGIAHWAASKGHHVLMQDVSTDSLASGLKRIHGLLNEGVKRHAMTKLEMRDSMDRLTPEHTAVPLTRFPIIIEAATEDMALKKKIFADLAKRAGPDAILATNTSALSVTELAQTLPHPERVIGLHFFNPVHRMPLAEIIVTQDTTDDVIATAVTFVQKLGKTPIVVKDSPGFVVNRILMPYLMEAVRLHESGISAEVIDEAMLEFGMPMGPLRLLDEIGLDVAAHVATTLCAAYPDRMAPSDLLNLLVSEGKLGKKSGEGFYKHNSGAAVRKPVIQDHAQVEHVQHRLALLLSNEAARCADEGLTRTPADIDLAMILGTGYPPSRGGPLSWLHEYGTDNASVELRLLAASTPSPHSFEPARLHHV</sequence>
<organism evidence="15 16">
    <name type="scientific">Prosthecobacter fusiformis</name>
    <dbReference type="NCBI Taxonomy" id="48464"/>
    <lineage>
        <taxon>Bacteria</taxon>
        <taxon>Pseudomonadati</taxon>
        <taxon>Verrucomicrobiota</taxon>
        <taxon>Verrucomicrobiia</taxon>
        <taxon>Verrucomicrobiales</taxon>
        <taxon>Verrucomicrobiaceae</taxon>
        <taxon>Prosthecobacter</taxon>
    </lineage>
</organism>
<dbReference type="SUPFAM" id="SSF52096">
    <property type="entry name" value="ClpP/crotonase"/>
    <property type="match status" value="1"/>
</dbReference>
<comment type="similarity">
    <text evidence="2">In the central section; belongs to the 3-hydroxyacyl-CoA dehydrogenase family.</text>
</comment>
<dbReference type="InterPro" id="IPR001753">
    <property type="entry name" value="Enoyl-CoA_hydra/iso"/>
</dbReference>
<proteinExistence type="inferred from homology"/>
<dbReference type="Proteomes" id="UP000295662">
    <property type="component" value="Unassembled WGS sequence"/>
</dbReference>
<comment type="similarity">
    <text evidence="3">In the N-terminal section; belongs to the enoyl-CoA hydratase/isomerase family.</text>
</comment>
<dbReference type="Gene3D" id="3.90.226.10">
    <property type="entry name" value="2-enoyl-CoA Hydratase, Chain A, domain 1"/>
    <property type="match status" value="1"/>
</dbReference>
<dbReference type="Gene3D" id="1.10.1040.50">
    <property type="match status" value="1"/>
</dbReference>
<keyword evidence="11" id="KW-0511">Multifunctional enzyme</keyword>
<evidence type="ECO:0000256" key="3">
    <source>
        <dbReference type="ARBA" id="ARBA00008750"/>
    </source>
</evidence>
<dbReference type="EMBL" id="SOCA01000004">
    <property type="protein sequence ID" value="TDU70764.1"/>
    <property type="molecule type" value="Genomic_DNA"/>
</dbReference>
<dbReference type="RefSeq" id="WP_133795854.1">
    <property type="nucleotide sequence ID" value="NZ_SOCA01000004.1"/>
</dbReference>
<evidence type="ECO:0000256" key="1">
    <source>
        <dbReference type="ARBA" id="ARBA00005005"/>
    </source>
</evidence>
<dbReference type="GO" id="GO:0006635">
    <property type="term" value="P:fatty acid beta-oxidation"/>
    <property type="evidence" value="ECO:0007669"/>
    <property type="project" value="UniProtKB-UniPathway"/>
</dbReference>
<dbReference type="Pfam" id="PF00725">
    <property type="entry name" value="3HCDH"/>
    <property type="match status" value="2"/>
</dbReference>
<dbReference type="PROSITE" id="PS00067">
    <property type="entry name" value="3HCDH"/>
    <property type="match status" value="1"/>
</dbReference>
<dbReference type="UniPathway" id="UPA00659"/>
<dbReference type="InterPro" id="IPR029045">
    <property type="entry name" value="ClpP/crotonase-like_dom_sf"/>
</dbReference>
<feature type="domain" description="3-hydroxyacyl-CoA dehydrogenase C-terminal" evidence="13">
    <location>
        <begin position="628"/>
        <end position="702"/>
    </location>
</feature>
<dbReference type="Pfam" id="PF00378">
    <property type="entry name" value="ECH_1"/>
    <property type="match status" value="1"/>
</dbReference>
<feature type="domain" description="3-hydroxyacyl-CoA dehydrogenase C-terminal" evidence="13">
    <location>
        <begin position="515"/>
        <end position="607"/>
    </location>
</feature>
<protein>
    <recommendedName>
        <fullName evidence="4">enoyl-CoA hydratase</fullName>
        <ecNumber evidence="4">4.2.1.17</ecNumber>
    </recommendedName>
</protein>
<dbReference type="Pfam" id="PF02737">
    <property type="entry name" value="3HCDH_N"/>
    <property type="match status" value="1"/>
</dbReference>
<name>A0A4R7RXX0_9BACT</name>
<evidence type="ECO:0000256" key="6">
    <source>
        <dbReference type="ARBA" id="ARBA00022963"/>
    </source>
</evidence>
<dbReference type="SUPFAM" id="SSF48179">
    <property type="entry name" value="6-phosphogluconate dehydrogenase C-terminal domain-like"/>
    <property type="match status" value="2"/>
</dbReference>
<dbReference type="GO" id="GO:0004300">
    <property type="term" value="F:enoyl-CoA hydratase activity"/>
    <property type="evidence" value="ECO:0007669"/>
    <property type="project" value="UniProtKB-EC"/>
</dbReference>
<keyword evidence="7" id="KW-0560">Oxidoreductase</keyword>
<evidence type="ECO:0000313" key="15">
    <source>
        <dbReference type="EMBL" id="TDU70764.1"/>
    </source>
</evidence>
<dbReference type="FunFam" id="3.40.50.720:FF:000009">
    <property type="entry name" value="Fatty oxidation complex, alpha subunit"/>
    <property type="match status" value="1"/>
</dbReference>
<dbReference type="InterPro" id="IPR006108">
    <property type="entry name" value="3HC_DH_C"/>
</dbReference>
<evidence type="ECO:0000256" key="7">
    <source>
        <dbReference type="ARBA" id="ARBA00023002"/>
    </source>
</evidence>
<dbReference type="FunFam" id="3.90.226.10:FF:000011">
    <property type="entry name" value="Fatty acid oxidation complex subunit alpha"/>
    <property type="match status" value="1"/>
</dbReference>
<dbReference type="InterPro" id="IPR050136">
    <property type="entry name" value="FA_oxidation_alpha_subunit"/>
</dbReference>
<dbReference type="CDD" id="cd06558">
    <property type="entry name" value="crotonase-like"/>
    <property type="match status" value="1"/>
</dbReference>
<dbReference type="EC" id="4.2.1.17" evidence="4"/>